<evidence type="ECO:0000259" key="9">
    <source>
        <dbReference type="PROSITE" id="PS50893"/>
    </source>
</evidence>
<dbReference type="AlphaFoldDB" id="A0AAF1BVI7"/>
<keyword evidence="6 8" id="KW-0472">Membrane</keyword>
<dbReference type="EMBL" id="CP136964">
    <property type="protein sequence ID" value="WOS96351.1"/>
    <property type="molecule type" value="Genomic_DNA"/>
</dbReference>
<keyword evidence="5 8" id="KW-1133">Transmembrane helix</keyword>
<comment type="subcellular location">
    <subcellularLocation>
        <location evidence="1">Cell membrane</location>
        <topology evidence="1">Multi-pass membrane protein</topology>
    </subcellularLocation>
</comment>
<dbReference type="SUPFAM" id="SSF90123">
    <property type="entry name" value="ABC transporter transmembrane region"/>
    <property type="match status" value="1"/>
</dbReference>
<dbReference type="InterPro" id="IPR027417">
    <property type="entry name" value="P-loop_NTPase"/>
</dbReference>
<evidence type="ECO:0000256" key="7">
    <source>
        <dbReference type="ARBA" id="ARBA00025074"/>
    </source>
</evidence>
<dbReference type="Proteomes" id="UP000243626">
    <property type="component" value="Chromosome"/>
</dbReference>
<feature type="transmembrane region" description="Helical" evidence="8">
    <location>
        <begin position="272"/>
        <end position="292"/>
    </location>
</feature>
<dbReference type="InterPro" id="IPR011527">
    <property type="entry name" value="ABC1_TM_dom"/>
</dbReference>
<accession>A0AAF1BVI7</accession>
<dbReference type="GO" id="GO:0016887">
    <property type="term" value="F:ATP hydrolysis activity"/>
    <property type="evidence" value="ECO:0007669"/>
    <property type="project" value="InterPro"/>
</dbReference>
<dbReference type="PROSITE" id="PS50893">
    <property type="entry name" value="ABC_TRANSPORTER_2"/>
    <property type="match status" value="1"/>
</dbReference>
<dbReference type="InterPro" id="IPR039421">
    <property type="entry name" value="Type_1_exporter"/>
</dbReference>
<dbReference type="CDD" id="cd03228">
    <property type="entry name" value="ABCC_MRP_Like"/>
    <property type="match status" value="1"/>
</dbReference>
<dbReference type="PANTHER" id="PTHR43394:SF1">
    <property type="entry name" value="ATP-BINDING CASSETTE SUB-FAMILY B MEMBER 10, MITOCHONDRIAL"/>
    <property type="match status" value="1"/>
</dbReference>
<name>A0AAF1BVI7_9STAP</name>
<keyword evidence="12" id="KW-1185">Reference proteome</keyword>
<evidence type="ECO:0000256" key="6">
    <source>
        <dbReference type="ARBA" id="ARBA00023136"/>
    </source>
</evidence>
<dbReference type="CDD" id="cd07346">
    <property type="entry name" value="ABC_6TM_exporters"/>
    <property type="match status" value="1"/>
</dbReference>
<feature type="transmembrane region" description="Helical" evidence="8">
    <location>
        <begin position="55"/>
        <end position="75"/>
    </location>
</feature>
<proteinExistence type="predicted"/>
<keyword evidence="3" id="KW-0547">Nucleotide-binding</keyword>
<comment type="function">
    <text evidence="7">May be involved in multidrug export. Transmembrane domains (TMD) form a pore in the cell membrane and the ATP-binding domain (NBD) is responsible for energy generation.</text>
</comment>
<dbReference type="GO" id="GO:0005886">
    <property type="term" value="C:plasma membrane"/>
    <property type="evidence" value="ECO:0007669"/>
    <property type="project" value="UniProtKB-SubCell"/>
</dbReference>
<gene>
    <name evidence="11" type="ORF">CJ229_000995</name>
</gene>
<evidence type="ECO:0000256" key="8">
    <source>
        <dbReference type="SAM" id="Phobius"/>
    </source>
</evidence>
<protein>
    <submittedName>
        <fullName evidence="11">ABC transporter ATP-binding protein</fullName>
    </submittedName>
</protein>
<evidence type="ECO:0000313" key="11">
    <source>
        <dbReference type="EMBL" id="WOS96351.1"/>
    </source>
</evidence>
<keyword evidence="4 11" id="KW-0067">ATP-binding</keyword>
<evidence type="ECO:0000256" key="5">
    <source>
        <dbReference type="ARBA" id="ARBA00022989"/>
    </source>
</evidence>
<dbReference type="PROSITE" id="PS50929">
    <property type="entry name" value="ABC_TM1F"/>
    <property type="match status" value="1"/>
</dbReference>
<dbReference type="GO" id="GO:0015421">
    <property type="term" value="F:ABC-type oligopeptide transporter activity"/>
    <property type="evidence" value="ECO:0007669"/>
    <property type="project" value="TreeGrafter"/>
</dbReference>
<dbReference type="SMART" id="SM00382">
    <property type="entry name" value="AAA"/>
    <property type="match status" value="1"/>
</dbReference>
<evidence type="ECO:0000256" key="4">
    <source>
        <dbReference type="ARBA" id="ARBA00022840"/>
    </source>
</evidence>
<feature type="transmembrane region" description="Helical" evidence="8">
    <location>
        <begin position="158"/>
        <end position="176"/>
    </location>
</feature>
<sequence>MDFCKTFIFYYIKPFKKENFFMLCIIALGSLTLTAWGISSSYALTSLANHDVKKFYMWILIMIVSLIIWSLQIHLDSWYYTKVVQKMNTQIRIDIAEHLGNIEYQDFHQKSSGEYTSWMTNDINMINDYGYATLQMIITQIFTITFSSIALFSFHFSLNIAVFFFAIIMIITPKFFSKSMNRKINEVSNANEKFTNYSNDIFDKYDLYYSTNNEKILVEKFEKESLKLANKKISLATLTGYMYGTNNFVSLISQVAILLVAALLFFKNIAPIGTITAAQYFSATIFTSLMGISSNYVELKTTQPIFEKFFKSKRRVNNKEELLTISQGIEFSNVSFKYDDEVVLDNVNLKFEPGKKYALVGPSGSGKSTILKLLMGFINDYDGAITVDGKDVKTFSKDSWVNKFTYLEQKSPIIVGTLLENIDISNTNNQIDIANLMDRVGLSEWTIDKDVSSYIINENILSGGQKQKIAYARSLIRDTEIILFDEGTSALDRESASIIEEDILNSNKTVIIISHHLTDDIKSRLDTIYYL</sequence>
<dbReference type="Pfam" id="PF00664">
    <property type="entry name" value="ABC_membrane"/>
    <property type="match status" value="1"/>
</dbReference>
<dbReference type="InterPro" id="IPR003439">
    <property type="entry name" value="ABC_transporter-like_ATP-bd"/>
</dbReference>
<dbReference type="Pfam" id="PF00005">
    <property type="entry name" value="ABC_tran"/>
    <property type="match status" value="1"/>
</dbReference>
<dbReference type="Gene3D" id="1.20.1560.10">
    <property type="entry name" value="ABC transporter type 1, transmembrane domain"/>
    <property type="match status" value="1"/>
</dbReference>
<dbReference type="InterPro" id="IPR003593">
    <property type="entry name" value="AAA+_ATPase"/>
</dbReference>
<dbReference type="SUPFAM" id="SSF52540">
    <property type="entry name" value="P-loop containing nucleoside triphosphate hydrolases"/>
    <property type="match status" value="1"/>
</dbReference>
<reference evidence="11 12" key="2">
    <citation type="submission" date="2023-10" db="EMBL/GenBank/DDBJ databases">
        <authorList>
            <person name="Choi B."/>
        </authorList>
    </citation>
    <scope>NUCLEOTIDE SEQUENCE [LARGE SCALE GENOMIC DNA]</scope>
    <source>
        <strain evidence="11 12">UMB0959</strain>
    </source>
</reference>
<evidence type="ECO:0000256" key="2">
    <source>
        <dbReference type="ARBA" id="ARBA00022692"/>
    </source>
</evidence>
<dbReference type="RefSeq" id="WP_180953413.1">
    <property type="nucleotide sequence ID" value="NZ_CP136964.1"/>
</dbReference>
<dbReference type="PANTHER" id="PTHR43394">
    <property type="entry name" value="ATP-DEPENDENT PERMEASE MDL1, MITOCHONDRIAL"/>
    <property type="match status" value="1"/>
</dbReference>
<evidence type="ECO:0000256" key="1">
    <source>
        <dbReference type="ARBA" id="ARBA00004651"/>
    </source>
</evidence>
<dbReference type="KEGG" id="nmy:CJ229_000995"/>
<evidence type="ECO:0000313" key="12">
    <source>
        <dbReference type="Proteomes" id="UP000243626"/>
    </source>
</evidence>
<dbReference type="InterPro" id="IPR036640">
    <property type="entry name" value="ABC1_TM_sf"/>
</dbReference>
<dbReference type="Gene3D" id="3.40.50.300">
    <property type="entry name" value="P-loop containing nucleotide triphosphate hydrolases"/>
    <property type="match status" value="1"/>
</dbReference>
<feature type="transmembrane region" description="Helical" evidence="8">
    <location>
        <begin position="20"/>
        <end position="43"/>
    </location>
</feature>
<evidence type="ECO:0000259" key="10">
    <source>
        <dbReference type="PROSITE" id="PS50929"/>
    </source>
</evidence>
<reference evidence="12" key="1">
    <citation type="submission" date="2017-09" db="EMBL/GenBank/DDBJ databases">
        <title>Bacterial strain isolated from the female urinary microbiota.</title>
        <authorList>
            <person name="Thomas-White K."/>
            <person name="Kumar N."/>
            <person name="Forster S."/>
            <person name="Putonti C."/>
            <person name="Lawley T."/>
            <person name="Wolfe A.J."/>
        </authorList>
    </citation>
    <scope>NUCLEOTIDE SEQUENCE [LARGE SCALE GENOMIC DNA]</scope>
    <source>
        <strain evidence="12">UMB0959</strain>
    </source>
</reference>
<organism evidence="11 12">
    <name type="scientific">Nosocomiicoccus massiliensis</name>
    <dbReference type="NCBI Taxonomy" id="1232430"/>
    <lineage>
        <taxon>Bacteria</taxon>
        <taxon>Bacillati</taxon>
        <taxon>Bacillota</taxon>
        <taxon>Bacilli</taxon>
        <taxon>Bacillales</taxon>
        <taxon>Staphylococcaceae</taxon>
        <taxon>Nosocomiicoccus</taxon>
    </lineage>
</organism>
<feature type="domain" description="ABC transporter" evidence="9">
    <location>
        <begin position="329"/>
        <end position="530"/>
    </location>
</feature>
<evidence type="ECO:0000256" key="3">
    <source>
        <dbReference type="ARBA" id="ARBA00022741"/>
    </source>
</evidence>
<feature type="transmembrane region" description="Helical" evidence="8">
    <location>
        <begin position="248"/>
        <end position="266"/>
    </location>
</feature>
<feature type="domain" description="ABC transmembrane type-1" evidence="10">
    <location>
        <begin position="22"/>
        <end position="301"/>
    </location>
</feature>
<dbReference type="GO" id="GO:0005524">
    <property type="term" value="F:ATP binding"/>
    <property type="evidence" value="ECO:0007669"/>
    <property type="project" value="UniProtKB-KW"/>
</dbReference>
<keyword evidence="2 8" id="KW-0812">Transmembrane</keyword>
<feature type="transmembrane region" description="Helical" evidence="8">
    <location>
        <begin position="129"/>
        <end position="152"/>
    </location>
</feature>